<feature type="transmembrane region" description="Helical" evidence="1">
    <location>
        <begin position="130"/>
        <end position="153"/>
    </location>
</feature>
<sequence length="156" mass="17651">MDIRTPTQNKQLSLSTSPLTRFGQMLGSIKHAARAREREIELMPFWKTFASPFGVVTAIATSTIIFFVSLLNFSSLPEKIPFQYNAAAQTWEQTDRSILLFSPILLLVIEAVTLRLVYEIFGYDPRLSKMLGWIIAVVNLLLLITFGQIFSLARPL</sequence>
<reference evidence="2" key="1">
    <citation type="submission" date="2020-04" db="EMBL/GenBank/DDBJ databases">
        <authorList>
            <person name="Zhang T."/>
        </authorList>
    </citation>
    <scope>NUCLEOTIDE SEQUENCE</scope>
    <source>
        <strain evidence="2">HKST-UBA12</strain>
    </source>
</reference>
<evidence type="ECO:0000256" key="1">
    <source>
        <dbReference type="SAM" id="Phobius"/>
    </source>
</evidence>
<comment type="caution">
    <text evidence="2">The sequence shown here is derived from an EMBL/GenBank/DDBJ whole genome shotgun (WGS) entry which is preliminary data.</text>
</comment>
<name>A0A955ICJ7_9BACT</name>
<dbReference type="Proteomes" id="UP000760819">
    <property type="component" value="Unassembled WGS sequence"/>
</dbReference>
<reference evidence="2" key="2">
    <citation type="journal article" date="2021" name="Microbiome">
        <title>Successional dynamics and alternative stable states in a saline activated sludge microbial community over 9 years.</title>
        <authorList>
            <person name="Wang Y."/>
            <person name="Ye J."/>
            <person name="Ju F."/>
            <person name="Liu L."/>
            <person name="Boyd J.A."/>
            <person name="Deng Y."/>
            <person name="Parks D.H."/>
            <person name="Jiang X."/>
            <person name="Yin X."/>
            <person name="Woodcroft B.J."/>
            <person name="Tyson G.W."/>
            <person name="Hugenholtz P."/>
            <person name="Polz M.F."/>
            <person name="Zhang T."/>
        </authorList>
    </citation>
    <scope>NUCLEOTIDE SEQUENCE</scope>
    <source>
        <strain evidence="2">HKST-UBA12</strain>
    </source>
</reference>
<keyword evidence="1" id="KW-1133">Transmembrane helix</keyword>
<dbReference type="AlphaFoldDB" id="A0A955ICJ7"/>
<keyword evidence="1" id="KW-0472">Membrane</keyword>
<gene>
    <name evidence="2" type="ORF">KC640_00105</name>
</gene>
<organism evidence="2 3">
    <name type="scientific">Candidatus Dojkabacteria bacterium</name>
    <dbReference type="NCBI Taxonomy" id="2099670"/>
    <lineage>
        <taxon>Bacteria</taxon>
        <taxon>Candidatus Dojkabacteria</taxon>
    </lineage>
</organism>
<feature type="transmembrane region" description="Helical" evidence="1">
    <location>
        <begin position="97"/>
        <end position="118"/>
    </location>
</feature>
<proteinExistence type="predicted"/>
<dbReference type="EMBL" id="JAGQLI010000008">
    <property type="protein sequence ID" value="MCA9378808.1"/>
    <property type="molecule type" value="Genomic_DNA"/>
</dbReference>
<protein>
    <recommendedName>
        <fullName evidence="4">DUF1648 domain-containing protein</fullName>
    </recommendedName>
</protein>
<evidence type="ECO:0000313" key="2">
    <source>
        <dbReference type="EMBL" id="MCA9378808.1"/>
    </source>
</evidence>
<keyword evidence="1" id="KW-0812">Transmembrane</keyword>
<feature type="transmembrane region" description="Helical" evidence="1">
    <location>
        <begin position="53"/>
        <end position="76"/>
    </location>
</feature>
<evidence type="ECO:0000313" key="3">
    <source>
        <dbReference type="Proteomes" id="UP000760819"/>
    </source>
</evidence>
<accession>A0A955ICJ7</accession>
<evidence type="ECO:0008006" key="4">
    <source>
        <dbReference type="Google" id="ProtNLM"/>
    </source>
</evidence>